<sequence length="438" mass="49030">MDCSTSSMASNQIMTPGAVKTYVVRTVLPGIIPPSYRGATIRYLYYLRCTFLGRWLVLESSHNHRETSKDPIKLEARIPLQVWVTQKSNGLLMEQVQTDGVVPTTTIPLNLFWKEMYGDSEWARANDLDDGVEDGYESLRDEISSVSSYNAIKENVHKNLGGSLSFQSFAVRSSNSDTSHAEIGRRSLSSIPTLPHLSVAEVPYEPTADVLSPEKSSAILCPSHQKKITEVQTEEDSVGVSTASGMGNNGPGPSEGFVRGRSYNIRIDDQVLLRFSPKNSESTYYFSDVIGGTLTFFHEEGPRRCLEVSITLETSETVNQHSVHPSRKNCPMITKVQSDHYEIVADMVQTSFLFSVPMDGPMSFSTRHVSVQWALRFEFSMTPKNVDWTRYEHPLLIEDRDKSEWVLPITVRAPPPGTAAALNRNEKPFSLEPLWVRS</sequence>
<dbReference type="EMBL" id="GGEC01023668">
    <property type="protein sequence ID" value="MBX04152.1"/>
    <property type="molecule type" value="Transcribed_RNA"/>
</dbReference>
<dbReference type="EMBL" id="GGEC01023672">
    <property type="protein sequence ID" value="MBX04156.1"/>
    <property type="molecule type" value="Transcribed_RNA"/>
</dbReference>
<dbReference type="Pfam" id="PF08737">
    <property type="entry name" value="Rgp1"/>
    <property type="match status" value="1"/>
</dbReference>
<reference evidence="1" key="1">
    <citation type="submission" date="2018-02" db="EMBL/GenBank/DDBJ databases">
        <title>Rhizophora mucronata_Transcriptome.</title>
        <authorList>
            <person name="Meera S.P."/>
            <person name="Sreeshan A."/>
            <person name="Augustine A."/>
        </authorList>
    </citation>
    <scope>NUCLEOTIDE SEQUENCE</scope>
    <source>
        <tissue evidence="1">Leaf</tissue>
    </source>
</reference>
<accession>A0A2P2KEI8</accession>
<organism evidence="1">
    <name type="scientific">Rhizophora mucronata</name>
    <name type="common">Asiatic mangrove</name>
    <dbReference type="NCBI Taxonomy" id="61149"/>
    <lineage>
        <taxon>Eukaryota</taxon>
        <taxon>Viridiplantae</taxon>
        <taxon>Streptophyta</taxon>
        <taxon>Embryophyta</taxon>
        <taxon>Tracheophyta</taxon>
        <taxon>Spermatophyta</taxon>
        <taxon>Magnoliopsida</taxon>
        <taxon>eudicotyledons</taxon>
        <taxon>Gunneridae</taxon>
        <taxon>Pentapetalae</taxon>
        <taxon>rosids</taxon>
        <taxon>fabids</taxon>
        <taxon>Malpighiales</taxon>
        <taxon>Rhizophoraceae</taxon>
        <taxon>Rhizophora</taxon>
    </lineage>
</organism>
<dbReference type="PANTHER" id="PTHR12507">
    <property type="entry name" value="REDUCED GROWTH PHENOTYPE 1 RGP1, YEAST -RELATED"/>
    <property type="match status" value="1"/>
</dbReference>
<proteinExistence type="predicted"/>
<evidence type="ECO:0008006" key="2">
    <source>
        <dbReference type="Google" id="ProtNLM"/>
    </source>
</evidence>
<dbReference type="InterPro" id="IPR014848">
    <property type="entry name" value="Rgp1"/>
</dbReference>
<protein>
    <recommendedName>
        <fullName evidence="2">RAB6A-GEF complex partner protein 2</fullName>
    </recommendedName>
</protein>
<name>A0A2P2KEI8_RHIMU</name>
<dbReference type="AlphaFoldDB" id="A0A2P2KEI8"/>
<evidence type="ECO:0000313" key="1">
    <source>
        <dbReference type="EMBL" id="MBX04156.1"/>
    </source>
</evidence>